<dbReference type="Proteomes" id="UP001203212">
    <property type="component" value="Unassembled WGS sequence"/>
</dbReference>
<gene>
    <name evidence="4" type="ORF">L2689_11930</name>
</gene>
<evidence type="ECO:0000256" key="1">
    <source>
        <dbReference type="ARBA" id="ARBA00023125"/>
    </source>
</evidence>
<keyword evidence="5" id="KW-1185">Reference proteome</keyword>
<comment type="caution">
    <text evidence="4">The sequence shown here is derived from an EMBL/GenBank/DDBJ whole genome shotgun (WGS) entry which is preliminary data.</text>
</comment>
<evidence type="ECO:0000313" key="5">
    <source>
        <dbReference type="Proteomes" id="UP001203212"/>
    </source>
</evidence>
<dbReference type="Pfam" id="PF00440">
    <property type="entry name" value="TetR_N"/>
    <property type="match status" value="1"/>
</dbReference>
<evidence type="ECO:0000313" key="4">
    <source>
        <dbReference type="EMBL" id="MCL1117945.1"/>
    </source>
</evidence>
<reference evidence="4 5" key="1">
    <citation type="submission" date="2022-01" db="EMBL/GenBank/DDBJ databases">
        <title>Whole genome-based taxonomy of the Shewanellaceae.</title>
        <authorList>
            <person name="Martin-Rodriguez A.J."/>
        </authorList>
    </citation>
    <scope>NUCLEOTIDE SEQUENCE [LARGE SCALE GENOMIC DNA]</scope>
    <source>
        <strain evidence="4 5">JCM 17801</strain>
    </source>
</reference>
<dbReference type="SUPFAM" id="SSF46689">
    <property type="entry name" value="Homeodomain-like"/>
    <property type="match status" value="1"/>
</dbReference>
<dbReference type="Gene3D" id="1.10.357.10">
    <property type="entry name" value="Tetracycline Repressor, domain 2"/>
    <property type="match status" value="1"/>
</dbReference>
<proteinExistence type="predicted"/>
<sequence>MKSRSQLKRQAIIEAAKRIFKELGVAASSMDKLAEEAQVSKRTVYNHFATKEALVMHLVSELWQEAMTKNQGRYQVGVALEGQFAAIILTEIEFINSQEHIDLARVAIGHLFYNSDEMTREIEKMKQQETALIRWIKAAEADHKLQLDDANFANDQLMSLIKGHCFWPQVLACKPLLTEIERQHLAIETAKMFLSRYQVVS</sequence>
<dbReference type="Pfam" id="PF14246">
    <property type="entry name" value="TetR_C_7"/>
    <property type="match status" value="1"/>
</dbReference>
<feature type="domain" description="HTH tetR-type" evidence="3">
    <location>
        <begin position="6"/>
        <end position="66"/>
    </location>
</feature>
<feature type="DNA-binding region" description="H-T-H motif" evidence="2">
    <location>
        <begin position="29"/>
        <end position="48"/>
    </location>
</feature>
<dbReference type="Gene3D" id="1.10.10.60">
    <property type="entry name" value="Homeodomain-like"/>
    <property type="match status" value="1"/>
</dbReference>
<accession>A0ABT0L2M8</accession>
<dbReference type="InterPro" id="IPR023772">
    <property type="entry name" value="DNA-bd_HTH_TetR-type_CS"/>
</dbReference>
<keyword evidence="1 2" id="KW-0238">DNA-binding</keyword>
<dbReference type="InterPro" id="IPR039536">
    <property type="entry name" value="TetR_C_Proteobacteria"/>
</dbReference>
<dbReference type="PANTHER" id="PTHR30055">
    <property type="entry name" value="HTH-TYPE TRANSCRIPTIONAL REGULATOR RUTR"/>
    <property type="match status" value="1"/>
</dbReference>
<dbReference type="EMBL" id="JAKILK010000006">
    <property type="protein sequence ID" value="MCL1117945.1"/>
    <property type="molecule type" value="Genomic_DNA"/>
</dbReference>
<dbReference type="PROSITE" id="PS01081">
    <property type="entry name" value="HTH_TETR_1"/>
    <property type="match status" value="1"/>
</dbReference>
<evidence type="ECO:0000256" key="2">
    <source>
        <dbReference type="PROSITE-ProRule" id="PRU00335"/>
    </source>
</evidence>
<protein>
    <submittedName>
        <fullName evidence="4">TetR/AcrR family transcriptional regulator</fullName>
    </submittedName>
</protein>
<name>A0ABT0L2M8_9GAMM</name>
<dbReference type="InterPro" id="IPR001647">
    <property type="entry name" value="HTH_TetR"/>
</dbReference>
<dbReference type="PANTHER" id="PTHR30055:SF224">
    <property type="entry name" value="TRANSCRIPTIONAL REGULATOR TETR FAMILY"/>
    <property type="match status" value="1"/>
</dbReference>
<dbReference type="InterPro" id="IPR009057">
    <property type="entry name" value="Homeodomain-like_sf"/>
</dbReference>
<dbReference type="PRINTS" id="PR00455">
    <property type="entry name" value="HTHTETR"/>
</dbReference>
<organism evidence="4 5">
    <name type="scientific">Shewanella aestuarii</name>
    <dbReference type="NCBI Taxonomy" id="1028752"/>
    <lineage>
        <taxon>Bacteria</taxon>
        <taxon>Pseudomonadati</taxon>
        <taxon>Pseudomonadota</taxon>
        <taxon>Gammaproteobacteria</taxon>
        <taxon>Alteromonadales</taxon>
        <taxon>Shewanellaceae</taxon>
        <taxon>Shewanella</taxon>
    </lineage>
</organism>
<dbReference type="PROSITE" id="PS50977">
    <property type="entry name" value="HTH_TETR_2"/>
    <property type="match status" value="1"/>
</dbReference>
<dbReference type="RefSeq" id="WP_229778291.1">
    <property type="nucleotide sequence ID" value="NZ_BMOT01000007.1"/>
</dbReference>
<dbReference type="InterPro" id="IPR050109">
    <property type="entry name" value="HTH-type_TetR-like_transc_reg"/>
</dbReference>
<evidence type="ECO:0000259" key="3">
    <source>
        <dbReference type="PROSITE" id="PS50977"/>
    </source>
</evidence>